<dbReference type="RefSeq" id="WP_146936918.1">
    <property type="nucleotide sequence ID" value="NZ_BJXW01000012.1"/>
</dbReference>
<dbReference type="InterPro" id="IPR022476">
    <property type="entry name" value="Spore_YabP/YqfC"/>
</dbReference>
<dbReference type="EMBL" id="BJXW01000012">
    <property type="protein sequence ID" value="GEN31064.1"/>
    <property type="molecule type" value="Genomic_DNA"/>
</dbReference>
<dbReference type="NCBIfam" id="TIGR02856">
    <property type="entry name" value="spore_yqfC"/>
    <property type="match status" value="1"/>
</dbReference>
<dbReference type="OrthoDB" id="2989236at2"/>
<protein>
    <submittedName>
        <fullName evidence="1">Sporulation protein YqfC</fullName>
    </submittedName>
</protein>
<dbReference type="InterPro" id="IPR022477">
    <property type="entry name" value="Spore_YqfC"/>
</dbReference>
<evidence type="ECO:0000313" key="1">
    <source>
        <dbReference type="EMBL" id="GEN31064.1"/>
    </source>
</evidence>
<name>A0A511UWU0_9BACI</name>
<proteinExistence type="predicted"/>
<organism evidence="1 2">
    <name type="scientific">Cerasibacillus quisquiliarum</name>
    <dbReference type="NCBI Taxonomy" id="227865"/>
    <lineage>
        <taxon>Bacteria</taxon>
        <taxon>Bacillati</taxon>
        <taxon>Bacillota</taxon>
        <taxon>Bacilli</taxon>
        <taxon>Bacillales</taxon>
        <taxon>Bacillaceae</taxon>
        <taxon>Cerasibacillus</taxon>
    </lineage>
</organism>
<dbReference type="AlphaFoldDB" id="A0A511UWU0"/>
<evidence type="ECO:0000313" key="2">
    <source>
        <dbReference type="Proteomes" id="UP000321491"/>
    </source>
</evidence>
<sequence length="93" mass="10811">MKKIHQRLREILVHYFSLPSDAVMELPRITMLGDLHVYVENHKGIAIFKNDLLRLNTPNGFIQINGSSFKIKMMLPEELLLEGKIEHVTFLPK</sequence>
<comment type="caution">
    <text evidence="1">The sequence shown here is derived from an EMBL/GenBank/DDBJ whole genome shotgun (WGS) entry which is preliminary data.</text>
</comment>
<gene>
    <name evidence="1" type="ORF">CQU01_13020</name>
</gene>
<reference evidence="1 2" key="1">
    <citation type="submission" date="2019-07" db="EMBL/GenBank/DDBJ databases">
        <title>Whole genome shotgun sequence of Cerasibacillus quisquiliarum NBRC 102429.</title>
        <authorList>
            <person name="Hosoyama A."/>
            <person name="Uohara A."/>
            <person name="Ohji S."/>
            <person name="Ichikawa N."/>
        </authorList>
    </citation>
    <scope>NUCLEOTIDE SEQUENCE [LARGE SCALE GENOMIC DNA]</scope>
    <source>
        <strain evidence="1 2">NBRC 102429</strain>
    </source>
</reference>
<accession>A0A511UWU0</accession>
<keyword evidence="2" id="KW-1185">Reference proteome</keyword>
<dbReference type="Pfam" id="PF07873">
    <property type="entry name" value="YabP"/>
    <property type="match status" value="1"/>
</dbReference>
<dbReference type="Proteomes" id="UP000321491">
    <property type="component" value="Unassembled WGS sequence"/>
</dbReference>